<feature type="transmembrane region" description="Helical" evidence="1">
    <location>
        <begin position="74"/>
        <end position="89"/>
    </location>
</feature>
<name>A0A5A7Q1Z0_STRAF</name>
<protein>
    <submittedName>
        <fullName evidence="2">O-Glycosyl hydrolases family 17 protein</fullName>
    </submittedName>
</protein>
<feature type="transmembrane region" description="Helical" evidence="1">
    <location>
        <begin position="262"/>
        <end position="281"/>
    </location>
</feature>
<feature type="transmembrane region" description="Helical" evidence="1">
    <location>
        <begin position="213"/>
        <end position="230"/>
    </location>
</feature>
<feature type="transmembrane region" description="Helical" evidence="1">
    <location>
        <begin position="48"/>
        <end position="68"/>
    </location>
</feature>
<accession>A0A5A7Q1Z0</accession>
<reference evidence="3" key="1">
    <citation type="journal article" date="2019" name="Curr. Biol.">
        <title>Genome Sequence of Striga asiatica Provides Insight into the Evolution of Plant Parasitism.</title>
        <authorList>
            <person name="Yoshida S."/>
            <person name="Kim S."/>
            <person name="Wafula E.K."/>
            <person name="Tanskanen J."/>
            <person name="Kim Y.M."/>
            <person name="Honaas L."/>
            <person name="Yang Z."/>
            <person name="Spallek T."/>
            <person name="Conn C.E."/>
            <person name="Ichihashi Y."/>
            <person name="Cheong K."/>
            <person name="Cui S."/>
            <person name="Der J.P."/>
            <person name="Gundlach H."/>
            <person name="Jiao Y."/>
            <person name="Hori C."/>
            <person name="Ishida J.K."/>
            <person name="Kasahara H."/>
            <person name="Kiba T."/>
            <person name="Kim M.S."/>
            <person name="Koo N."/>
            <person name="Laohavisit A."/>
            <person name="Lee Y.H."/>
            <person name="Lumba S."/>
            <person name="McCourt P."/>
            <person name="Mortimer J.C."/>
            <person name="Mutuku J.M."/>
            <person name="Nomura T."/>
            <person name="Sasaki-Sekimoto Y."/>
            <person name="Seto Y."/>
            <person name="Wang Y."/>
            <person name="Wakatake T."/>
            <person name="Sakakibara H."/>
            <person name="Demura T."/>
            <person name="Yamaguchi S."/>
            <person name="Yoneyama K."/>
            <person name="Manabe R.I."/>
            <person name="Nelson D.C."/>
            <person name="Schulman A.H."/>
            <person name="Timko M.P."/>
            <person name="dePamphilis C.W."/>
            <person name="Choi D."/>
            <person name="Shirasu K."/>
        </authorList>
    </citation>
    <scope>NUCLEOTIDE SEQUENCE [LARGE SCALE GENOMIC DNA]</scope>
    <source>
        <strain evidence="3">cv. UVA1</strain>
    </source>
</reference>
<evidence type="ECO:0000256" key="1">
    <source>
        <dbReference type="SAM" id="Phobius"/>
    </source>
</evidence>
<feature type="transmembrane region" description="Helical" evidence="1">
    <location>
        <begin position="236"/>
        <end position="255"/>
    </location>
</feature>
<keyword evidence="1" id="KW-1133">Transmembrane helix</keyword>
<dbReference type="Proteomes" id="UP000325081">
    <property type="component" value="Unassembled WGS sequence"/>
</dbReference>
<keyword evidence="1" id="KW-0812">Transmembrane</keyword>
<keyword evidence="1" id="KW-0472">Membrane</keyword>
<dbReference type="AlphaFoldDB" id="A0A5A7Q1Z0"/>
<evidence type="ECO:0000313" key="2">
    <source>
        <dbReference type="EMBL" id="GER38876.1"/>
    </source>
</evidence>
<keyword evidence="2" id="KW-0378">Hydrolase</keyword>
<evidence type="ECO:0000313" key="3">
    <source>
        <dbReference type="Proteomes" id="UP000325081"/>
    </source>
</evidence>
<sequence>MEIPAWWYLCFWPLISITFLQLGLDSLDRTDLSDSVHPAIMSLLKYSLATFISCSSTSALVLAARLYIPVDHRYLWTFTLPFCLIPYLYNPADYPVIIAFLYALALYTTLFLVPPLGFYPPLTKLLASWYSMLVCIMFSSYKLYPCYLYLFFILNFLLNSAADCYLTANGSINMGIHMTTAFYPPVVMILSHYAGALRLEPFTAFMRRRVGRLARFGVGMVGTILFQNFFRLTTFGHVVAFLYLAVAWVANLACVGVRDDFGVLNFLIGNVIVGCTVNQFGLHGTTWVAYGASLVLYGVRLGLESVRFESREGLQFVQFSLW</sequence>
<comment type="caution">
    <text evidence="2">The sequence shown here is derived from an EMBL/GenBank/DDBJ whole genome shotgun (WGS) entry which is preliminary data.</text>
</comment>
<feature type="transmembrane region" description="Helical" evidence="1">
    <location>
        <begin position="96"/>
        <end position="116"/>
    </location>
</feature>
<dbReference type="OrthoDB" id="1305768at2759"/>
<dbReference type="GO" id="GO:0016787">
    <property type="term" value="F:hydrolase activity"/>
    <property type="evidence" value="ECO:0007669"/>
    <property type="project" value="UniProtKB-KW"/>
</dbReference>
<organism evidence="2 3">
    <name type="scientific">Striga asiatica</name>
    <name type="common">Asiatic witchweed</name>
    <name type="synonym">Buchnera asiatica</name>
    <dbReference type="NCBI Taxonomy" id="4170"/>
    <lineage>
        <taxon>Eukaryota</taxon>
        <taxon>Viridiplantae</taxon>
        <taxon>Streptophyta</taxon>
        <taxon>Embryophyta</taxon>
        <taxon>Tracheophyta</taxon>
        <taxon>Spermatophyta</taxon>
        <taxon>Magnoliopsida</taxon>
        <taxon>eudicotyledons</taxon>
        <taxon>Gunneridae</taxon>
        <taxon>Pentapetalae</taxon>
        <taxon>asterids</taxon>
        <taxon>lamiids</taxon>
        <taxon>Lamiales</taxon>
        <taxon>Orobanchaceae</taxon>
        <taxon>Buchnereae</taxon>
        <taxon>Striga</taxon>
    </lineage>
</organism>
<proteinExistence type="predicted"/>
<feature type="transmembrane region" description="Helical" evidence="1">
    <location>
        <begin position="174"/>
        <end position="193"/>
    </location>
</feature>
<dbReference type="EMBL" id="BKCP01005550">
    <property type="protein sequence ID" value="GER38876.1"/>
    <property type="molecule type" value="Genomic_DNA"/>
</dbReference>
<gene>
    <name evidence="2" type="ORF">STAS_15423</name>
</gene>
<feature type="transmembrane region" description="Helical" evidence="1">
    <location>
        <begin position="6"/>
        <end position="27"/>
    </location>
</feature>
<keyword evidence="3" id="KW-1185">Reference proteome</keyword>